<feature type="binding site" evidence="11">
    <location>
        <position position="9"/>
    </location>
    <ligand>
        <name>a divalent metal cation</name>
        <dbReference type="ChEBI" id="CHEBI:60240"/>
    </ligand>
</feature>
<comment type="caution">
    <text evidence="14">The sequence shown here is derived from an EMBL/GenBank/DDBJ whole genome shotgun (WGS) entry which is preliminary data.</text>
</comment>
<keyword evidence="5" id="KW-0963">Cytoplasm</keyword>
<dbReference type="GO" id="GO:0043137">
    <property type="term" value="P:DNA replication, removal of RNA primer"/>
    <property type="evidence" value="ECO:0007669"/>
    <property type="project" value="TreeGrafter"/>
</dbReference>
<evidence type="ECO:0000256" key="11">
    <source>
        <dbReference type="PROSITE-ProRule" id="PRU01319"/>
    </source>
</evidence>
<dbReference type="CDD" id="cd07182">
    <property type="entry name" value="RNase_HII_bacteria_HII_like"/>
    <property type="match status" value="1"/>
</dbReference>
<keyword evidence="9 11" id="KW-0378">Hydrolase</keyword>
<evidence type="ECO:0000256" key="1">
    <source>
        <dbReference type="ARBA" id="ARBA00000077"/>
    </source>
</evidence>
<comment type="cofactor">
    <cofactor evidence="11">
        <name>Mn(2+)</name>
        <dbReference type="ChEBI" id="CHEBI:29035"/>
    </cofactor>
    <cofactor evidence="11">
        <name>Mg(2+)</name>
        <dbReference type="ChEBI" id="CHEBI:18420"/>
    </cofactor>
    <text evidence="11">Manganese or magnesium. Binds 1 divalent metal ion per monomer in the absence of substrate. May bind a second metal ion after substrate binding.</text>
</comment>
<sequence>MKWLVGIDEVGRGPLAGPVCIGLCVIPDTKSSLLWRTIKGARDSKQLTSTERNFWYGEAKKIALCGELFFYTSMVSSAYIDKYGLSPAIKLAVKKSFYKSKLKPDECRVLLDGSLYAPSEFKNQTTIIRGDATEPIISLASIIAKVRRDNLMNKLAKKYPLYGFESNKGYGTKDHIKALQIHGPCPIHRASYIRNILSAL</sequence>
<name>A0A1G2MHH8_9BACT</name>
<dbReference type="STRING" id="1802306.A3C72_03105"/>
<evidence type="ECO:0000256" key="9">
    <source>
        <dbReference type="ARBA" id="ARBA00022801"/>
    </source>
</evidence>
<comment type="catalytic activity">
    <reaction evidence="1 11 12">
        <text>Endonucleolytic cleavage to 5'-phosphomonoester.</text>
        <dbReference type="EC" id="3.1.26.4"/>
    </reaction>
</comment>
<dbReference type="GO" id="GO:0046872">
    <property type="term" value="F:metal ion binding"/>
    <property type="evidence" value="ECO:0007669"/>
    <property type="project" value="UniProtKB-KW"/>
</dbReference>
<dbReference type="SUPFAM" id="SSF53098">
    <property type="entry name" value="Ribonuclease H-like"/>
    <property type="match status" value="1"/>
</dbReference>
<evidence type="ECO:0000256" key="2">
    <source>
        <dbReference type="ARBA" id="ARBA00004065"/>
    </source>
</evidence>
<dbReference type="InterPro" id="IPR036397">
    <property type="entry name" value="RNaseH_sf"/>
</dbReference>
<feature type="domain" description="RNase H type-2" evidence="13">
    <location>
        <begin position="2"/>
        <end position="200"/>
    </location>
</feature>
<dbReference type="InterPro" id="IPR001352">
    <property type="entry name" value="RNase_HII/HIII"/>
</dbReference>
<keyword evidence="7 11" id="KW-0479">Metal-binding</keyword>
<protein>
    <recommendedName>
        <fullName evidence="12">Ribonuclease</fullName>
        <ecNumber evidence="12">3.1.26.4</ecNumber>
    </recommendedName>
</protein>
<dbReference type="PANTHER" id="PTHR10954">
    <property type="entry name" value="RIBONUCLEASE H2 SUBUNIT A"/>
    <property type="match status" value="1"/>
</dbReference>
<dbReference type="Pfam" id="PF01351">
    <property type="entry name" value="RNase_HII"/>
    <property type="match status" value="1"/>
</dbReference>
<organism evidence="14 15">
    <name type="scientific">Candidatus Taylorbacteria bacterium RIFCSPHIGHO2_02_FULL_43_32b</name>
    <dbReference type="NCBI Taxonomy" id="1802306"/>
    <lineage>
        <taxon>Bacteria</taxon>
        <taxon>Candidatus Tayloriibacteriota</taxon>
    </lineage>
</organism>
<evidence type="ECO:0000256" key="6">
    <source>
        <dbReference type="ARBA" id="ARBA00022722"/>
    </source>
</evidence>
<dbReference type="Gene3D" id="3.30.420.10">
    <property type="entry name" value="Ribonuclease H-like superfamily/Ribonuclease H"/>
    <property type="match status" value="1"/>
</dbReference>
<evidence type="ECO:0000313" key="15">
    <source>
        <dbReference type="Proteomes" id="UP000177130"/>
    </source>
</evidence>
<evidence type="ECO:0000259" key="13">
    <source>
        <dbReference type="PROSITE" id="PS51975"/>
    </source>
</evidence>
<dbReference type="InterPro" id="IPR022898">
    <property type="entry name" value="RNase_HII"/>
</dbReference>
<comment type="similarity">
    <text evidence="4">Belongs to the RNase HII family. RnhC subfamily.</text>
</comment>
<dbReference type="Proteomes" id="UP000177130">
    <property type="component" value="Unassembled WGS sequence"/>
</dbReference>
<reference evidence="14 15" key="1">
    <citation type="journal article" date="2016" name="Nat. Commun.">
        <title>Thousands of microbial genomes shed light on interconnected biogeochemical processes in an aquifer system.</title>
        <authorList>
            <person name="Anantharaman K."/>
            <person name="Brown C.T."/>
            <person name="Hug L.A."/>
            <person name="Sharon I."/>
            <person name="Castelle C.J."/>
            <person name="Probst A.J."/>
            <person name="Thomas B.C."/>
            <person name="Singh A."/>
            <person name="Wilkins M.J."/>
            <person name="Karaoz U."/>
            <person name="Brodie E.L."/>
            <person name="Williams K.H."/>
            <person name="Hubbard S.S."/>
            <person name="Banfield J.F."/>
        </authorList>
    </citation>
    <scope>NUCLEOTIDE SEQUENCE [LARGE SCALE GENOMIC DNA]</scope>
</reference>
<keyword evidence="6 11" id="KW-0540">Nuclease</keyword>
<evidence type="ECO:0000256" key="3">
    <source>
        <dbReference type="ARBA" id="ARBA00004496"/>
    </source>
</evidence>
<dbReference type="GO" id="GO:0006298">
    <property type="term" value="P:mismatch repair"/>
    <property type="evidence" value="ECO:0007669"/>
    <property type="project" value="TreeGrafter"/>
</dbReference>
<evidence type="ECO:0000313" key="14">
    <source>
        <dbReference type="EMBL" id="OHA22629.1"/>
    </source>
</evidence>
<evidence type="ECO:0000256" key="4">
    <source>
        <dbReference type="ARBA" id="ARBA00008378"/>
    </source>
</evidence>
<keyword evidence="8 11" id="KW-0255">Endonuclease</keyword>
<evidence type="ECO:0000256" key="8">
    <source>
        <dbReference type="ARBA" id="ARBA00022759"/>
    </source>
</evidence>
<evidence type="ECO:0000256" key="7">
    <source>
        <dbReference type="ARBA" id="ARBA00022723"/>
    </source>
</evidence>
<comment type="function">
    <text evidence="2 12">Endonuclease that specifically degrades the RNA of RNA-DNA hybrids.</text>
</comment>
<comment type="subcellular location">
    <subcellularLocation>
        <location evidence="3">Cytoplasm</location>
    </subcellularLocation>
</comment>
<evidence type="ECO:0000256" key="12">
    <source>
        <dbReference type="RuleBase" id="RU003515"/>
    </source>
</evidence>
<dbReference type="GO" id="GO:0003723">
    <property type="term" value="F:RNA binding"/>
    <property type="evidence" value="ECO:0007669"/>
    <property type="project" value="UniProtKB-UniRule"/>
</dbReference>
<dbReference type="AlphaFoldDB" id="A0A1G2MHH8"/>
<accession>A0A1G2MHH8</accession>
<gene>
    <name evidence="14" type="ORF">A3C72_03105</name>
</gene>
<dbReference type="EC" id="3.1.26.4" evidence="12"/>
<dbReference type="GO" id="GO:0005737">
    <property type="term" value="C:cytoplasm"/>
    <property type="evidence" value="ECO:0007669"/>
    <property type="project" value="UniProtKB-SubCell"/>
</dbReference>
<dbReference type="EMBL" id="MHRK01000050">
    <property type="protein sequence ID" value="OHA22629.1"/>
    <property type="molecule type" value="Genomic_DNA"/>
</dbReference>
<dbReference type="GO" id="GO:0032299">
    <property type="term" value="C:ribonuclease H2 complex"/>
    <property type="evidence" value="ECO:0007669"/>
    <property type="project" value="TreeGrafter"/>
</dbReference>
<proteinExistence type="inferred from homology"/>
<dbReference type="GO" id="GO:0004523">
    <property type="term" value="F:RNA-DNA hybrid ribonuclease activity"/>
    <property type="evidence" value="ECO:0007669"/>
    <property type="project" value="UniProtKB-UniRule"/>
</dbReference>
<evidence type="ECO:0000256" key="5">
    <source>
        <dbReference type="ARBA" id="ARBA00022490"/>
    </source>
</evidence>
<dbReference type="PANTHER" id="PTHR10954:SF23">
    <property type="entry name" value="RIBONUCLEASE"/>
    <property type="match status" value="1"/>
</dbReference>
<feature type="binding site" evidence="11">
    <location>
        <position position="8"/>
    </location>
    <ligand>
        <name>a divalent metal cation</name>
        <dbReference type="ChEBI" id="CHEBI:60240"/>
    </ligand>
</feature>
<dbReference type="PROSITE" id="PS51975">
    <property type="entry name" value="RNASE_H_2"/>
    <property type="match status" value="1"/>
</dbReference>
<feature type="binding site" evidence="11">
    <location>
        <position position="112"/>
    </location>
    <ligand>
        <name>a divalent metal cation</name>
        <dbReference type="ChEBI" id="CHEBI:60240"/>
    </ligand>
</feature>
<keyword evidence="10" id="KW-0464">Manganese</keyword>
<dbReference type="NCBIfam" id="NF000595">
    <property type="entry name" value="PRK00015.1-3"/>
    <property type="match status" value="1"/>
</dbReference>
<dbReference type="InterPro" id="IPR024567">
    <property type="entry name" value="RNase_HII/HIII_dom"/>
</dbReference>
<dbReference type="InterPro" id="IPR012337">
    <property type="entry name" value="RNaseH-like_sf"/>
</dbReference>
<evidence type="ECO:0000256" key="10">
    <source>
        <dbReference type="ARBA" id="ARBA00023211"/>
    </source>
</evidence>